<dbReference type="Proteomes" id="UP001556040">
    <property type="component" value="Unassembled WGS sequence"/>
</dbReference>
<keyword evidence="2" id="KW-1185">Reference proteome</keyword>
<evidence type="ECO:0000313" key="1">
    <source>
        <dbReference type="EMBL" id="MEW9500925.1"/>
    </source>
</evidence>
<gene>
    <name evidence="1" type="ORF">AB1471_03800</name>
</gene>
<dbReference type="InterPro" id="IPR027417">
    <property type="entry name" value="P-loop_NTPase"/>
</dbReference>
<sequence>MTGKIRHYFTGGNTAKGYHHFIESNVDSLSRLWIMKGGPGTGKSTLMKQIGHIWLEKGFDIEWIHCSSDPDSLDGVIIPSLQIGLVDGTAPHILEPSAPGAKEEYVNLGQDWDSRKLQSHVEEVADYNEKIEECYEEAYKTFGEALAIHDEWEEIYIDKIDRKVADQLAENYIKKLVGNVHLHKKADVKHRFLGAVTSQGAVDYIPNLTYELPKRYFIKGRPGTGKSTLLKKLAKKAEQCGLDVEVYHCGFDPENLNMVIVRELGFAIFDSTAPHEYFPEREGDEILDTYEKIIPPGTDEENAEAIQEIRQRYNVKMDEGIACLKKAKYLHDELESIYIESMDFEQVNKIQQSIHAQIEELVGLSE</sequence>
<dbReference type="RefSeq" id="WP_367778272.1">
    <property type="nucleotide sequence ID" value="NZ_JBFMIA010000002.1"/>
</dbReference>
<organism evidence="1 2">
    <name type="scientific">Jeotgalibacillus marinus</name>
    <dbReference type="NCBI Taxonomy" id="86667"/>
    <lineage>
        <taxon>Bacteria</taxon>
        <taxon>Bacillati</taxon>
        <taxon>Bacillota</taxon>
        <taxon>Bacilli</taxon>
        <taxon>Bacillales</taxon>
        <taxon>Caryophanaceae</taxon>
        <taxon>Jeotgalibacillus</taxon>
    </lineage>
</organism>
<dbReference type="SUPFAM" id="SSF52540">
    <property type="entry name" value="P-loop containing nucleoside triphosphate hydrolases"/>
    <property type="match status" value="3"/>
</dbReference>
<accession>A0ABV3Q0Q4</accession>
<name>A0ABV3Q0Q4_9BACL</name>
<comment type="caution">
    <text evidence="1">The sequence shown here is derived from an EMBL/GenBank/DDBJ whole genome shotgun (WGS) entry which is preliminary data.</text>
</comment>
<dbReference type="EMBL" id="JBFMIA010000002">
    <property type="protein sequence ID" value="MEW9500925.1"/>
    <property type="molecule type" value="Genomic_DNA"/>
</dbReference>
<dbReference type="Gene3D" id="3.40.50.300">
    <property type="entry name" value="P-loop containing nucleotide triphosphate hydrolases"/>
    <property type="match status" value="1"/>
</dbReference>
<protein>
    <submittedName>
        <fullName evidence="1">PRK06851 family protein</fullName>
    </submittedName>
</protein>
<evidence type="ECO:0000313" key="2">
    <source>
        <dbReference type="Proteomes" id="UP001556040"/>
    </source>
</evidence>
<reference evidence="1 2" key="1">
    <citation type="journal article" date="1979" name="Int. J. Syst. Evol. Microbiol.">
        <title>Bacillus globisporus subsp. marinus subsp. nov.</title>
        <authorList>
            <person name="Liu H."/>
        </authorList>
    </citation>
    <scope>NUCLEOTIDE SEQUENCE [LARGE SCALE GENOMIC DNA]</scope>
    <source>
        <strain evidence="1 2">DSM 1297</strain>
    </source>
</reference>
<proteinExistence type="predicted"/>